<keyword evidence="2" id="KW-1133">Transmembrane helix</keyword>
<name>E1R1B6_SEDSS</name>
<dbReference type="eggNOG" id="COG2199">
    <property type="taxonomic scope" value="Bacteria"/>
</dbReference>
<dbReference type="SUPFAM" id="SSF55073">
    <property type="entry name" value="Nucleotide cyclase"/>
    <property type="match status" value="1"/>
</dbReference>
<keyword evidence="2" id="KW-0472">Membrane</keyword>
<reference evidence="4 5" key="1">
    <citation type="journal article" date="2010" name="Stand. Genomic Sci.">
        <title>Complete genome sequence of Spirochaeta smaragdinae type strain (SEBR 4228).</title>
        <authorList>
            <person name="Mavromatis K."/>
            <person name="Yasawong M."/>
            <person name="Chertkov O."/>
            <person name="Lapidus A."/>
            <person name="Lucas S."/>
            <person name="Nolan M."/>
            <person name="Del Rio T.G."/>
            <person name="Tice H."/>
            <person name="Cheng J.F."/>
            <person name="Pitluck S."/>
            <person name="Liolios K."/>
            <person name="Ivanova N."/>
            <person name="Tapia R."/>
            <person name="Han C."/>
            <person name="Bruce D."/>
            <person name="Goodwin L."/>
            <person name="Pati A."/>
            <person name="Chen A."/>
            <person name="Palaniappan K."/>
            <person name="Land M."/>
            <person name="Hauser L."/>
            <person name="Chang Y.J."/>
            <person name="Jeffries C.D."/>
            <person name="Detter J.C."/>
            <person name="Rohde M."/>
            <person name="Brambilla E."/>
            <person name="Spring S."/>
            <person name="Goker M."/>
            <person name="Sikorski J."/>
            <person name="Woyke T."/>
            <person name="Bristow J."/>
            <person name="Eisen J.A."/>
            <person name="Markowitz V."/>
            <person name="Hugenholtz P."/>
            <person name="Klenk H.P."/>
            <person name="Kyrpides N.C."/>
        </authorList>
    </citation>
    <scope>NUCLEOTIDE SEQUENCE [LARGE SCALE GENOMIC DNA]</scope>
    <source>
        <strain evidence="5">DSM 11293 / JCM 15392 / SEBR 4228</strain>
    </source>
</reference>
<feature type="region of interest" description="Disordered" evidence="1">
    <location>
        <begin position="195"/>
        <end position="218"/>
    </location>
</feature>
<dbReference type="HOGENOM" id="CLU_713537_0_0_12"/>
<evidence type="ECO:0000313" key="5">
    <source>
        <dbReference type="Proteomes" id="UP000002318"/>
    </source>
</evidence>
<dbReference type="Gene3D" id="3.30.70.270">
    <property type="match status" value="1"/>
</dbReference>
<dbReference type="InterPro" id="IPR029787">
    <property type="entry name" value="Nucleotide_cyclase"/>
</dbReference>
<protein>
    <submittedName>
        <fullName evidence="4">Diguanylate cyclase</fullName>
    </submittedName>
</protein>
<accession>E1R1B6</accession>
<keyword evidence="5" id="KW-1185">Reference proteome</keyword>
<dbReference type="PROSITE" id="PS50887">
    <property type="entry name" value="GGDEF"/>
    <property type="match status" value="1"/>
</dbReference>
<dbReference type="InterPro" id="IPR000160">
    <property type="entry name" value="GGDEF_dom"/>
</dbReference>
<evidence type="ECO:0000256" key="2">
    <source>
        <dbReference type="SAM" id="Phobius"/>
    </source>
</evidence>
<dbReference type="Proteomes" id="UP000002318">
    <property type="component" value="Chromosome"/>
</dbReference>
<keyword evidence="2" id="KW-0812">Transmembrane</keyword>
<dbReference type="AlphaFoldDB" id="E1R1B6"/>
<dbReference type="EMBL" id="CP002116">
    <property type="protein sequence ID" value="ADK81057.1"/>
    <property type="molecule type" value="Genomic_DNA"/>
</dbReference>
<dbReference type="OrthoDB" id="358039at2"/>
<evidence type="ECO:0000259" key="3">
    <source>
        <dbReference type="PROSITE" id="PS50887"/>
    </source>
</evidence>
<dbReference type="STRING" id="573413.Spirs_1931"/>
<organism evidence="4 5">
    <name type="scientific">Sediminispirochaeta smaragdinae (strain DSM 11293 / JCM 15392 / SEBR 4228)</name>
    <name type="common">Spirochaeta smaragdinae</name>
    <dbReference type="NCBI Taxonomy" id="573413"/>
    <lineage>
        <taxon>Bacteria</taxon>
        <taxon>Pseudomonadati</taxon>
        <taxon>Spirochaetota</taxon>
        <taxon>Spirochaetia</taxon>
        <taxon>Spirochaetales</taxon>
        <taxon>Spirochaetaceae</taxon>
        <taxon>Sediminispirochaeta</taxon>
    </lineage>
</organism>
<dbReference type="RefSeq" id="WP_013254521.1">
    <property type="nucleotide sequence ID" value="NC_014364.1"/>
</dbReference>
<feature type="domain" description="GGDEF" evidence="3">
    <location>
        <begin position="252"/>
        <end position="366"/>
    </location>
</feature>
<feature type="compositionally biased region" description="Basic and acidic residues" evidence="1">
    <location>
        <begin position="199"/>
        <end position="213"/>
    </location>
</feature>
<evidence type="ECO:0000313" key="4">
    <source>
        <dbReference type="EMBL" id="ADK81057.1"/>
    </source>
</evidence>
<proteinExistence type="predicted"/>
<dbReference type="InterPro" id="IPR043128">
    <property type="entry name" value="Rev_trsase/Diguanyl_cyclase"/>
</dbReference>
<feature type="transmembrane region" description="Helical" evidence="2">
    <location>
        <begin position="12"/>
        <end position="32"/>
    </location>
</feature>
<feature type="transmembrane region" description="Helical" evidence="2">
    <location>
        <begin position="154"/>
        <end position="175"/>
    </location>
</feature>
<sequence length="387" mass="42885">MKKSTARTTIGIAVFVLIFLLAWFVISLTLTIHKSKSGSARHFATLSGKAFSMLATDTISGKEISTNLRPLAEGNSSLQLLYVTKDDGAVEYLYARTAAFLSSIPRSSTLNRSDISFRPASLPSVTYQERSPIREKKLTATAYYALIDPNQLFLIFRSLFIATLVFAVLLIILLGTQKLSNEEVDVVGRKNGSKPQILSKERHTEETETKDAVPDTNETGVSLYSPRSGLCWEDFLTDRLTNELKRSASFEQELSLAIVDCGPVETEAYRHLADEFSRIFPMRDMTFEFGVTSFALILPNTPLLGALDQLKVFLDKIENEKRVSLFAGLSSRSGRLIEGELLIKEASVALKRAKSDMESNIIGFRPDPGKFREYLAKKGSVPNSGDS</sequence>
<dbReference type="KEGG" id="ssm:Spirs_1931"/>
<gene>
    <name evidence="4" type="ordered locus">Spirs_1931</name>
</gene>
<evidence type="ECO:0000256" key="1">
    <source>
        <dbReference type="SAM" id="MobiDB-lite"/>
    </source>
</evidence>